<dbReference type="EMBL" id="MFJG01000007">
    <property type="protein sequence ID" value="OGG07345.1"/>
    <property type="molecule type" value="Genomic_DNA"/>
</dbReference>
<feature type="chain" id="PRO_5009522809" evidence="1">
    <location>
        <begin position="26"/>
        <end position="341"/>
    </location>
</feature>
<evidence type="ECO:0000313" key="2">
    <source>
        <dbReference type="EMBL" id="OGG07345.1"/>
    </source>
</evidence>
<sequence>MLNKLAIFSVVAAAILSSSSNIVYAQTIENRGWDPGLKTRRIATFKIDATYFEDCPDEQNGCYGTIPSGGGFYTLSPDLGDLGIACRVNSGDMFYAGLGTGNQTCPFYFHWGKDQLNQLSAVLTTDTSNWTTSYTPHIYLGFQENLPIGNMYFGGKNLPLINNFNYEASISAIIESRDPNSLARFLVGTAWYVPSLDKSFVLELNLDNMNVNAAYLPEWDINQKAVTSSFDPANVKSLYLGGRYWGYNFTINSGSQVISIDWTRIVSQLIEDGYLPPEAMGPYPAGIYTGPEIFGKIRISGEISNARMYSRNFIDIVYLRQFLSNFSNIFDYNFVVGNFGK</sequence>
<accession>A0A1F5Z4Q7</accession>
<keyword evidence="1" id="KW-0732">Signal</keyword>
<evidence type="ECO:0000313" key="3">
    <source>
        <dbReference type="Proteomes" id="UP000178681"/>
    </source>
</evidence>
<name>A0A1F5Z4Q7_9BACT</name>
<dbReference type="Proteomes" id="UP000178681">
    <property type="component" value="Unassembled WGS sequence"/>
</dbReference>
<reference evidence="2 3" key="1">
    <citation type="journal article" date="2016" name="Nat. Commun.">
        <title>Thousands of microbial genomes shed light on interconnected biogeochemical processes in an aquifer system.</title>
        <authorList>
            <person name="Anantharaman K."/>
            <person name="Brown C.T."/>
            <person name="Hug L.A."/>
            <person name="Sharon I."/>
            <person name="Castelle C.J."/>
            <person name="Probst A.J."/>
            <person name="Thomas B.C."/>
            <person name="Singh A."/>
            <person name="Wilkins M.J."/>
            <person name="Karaoz U."/>
            <person name="Brodie E.L."/>
            <person name="Williams K.H."/>
            <person name="Hubbard S.S."/>
            <person name="Banfield J.F."/>
        </authorList>
    </citation>
    <scope>NUCLEOTIDE SEQUENCE [LARGE SCALE GENOMIC DNA]</scope>
</reference>
<gene>
    <name evidence="2" type="ORF">A2872_03400</name>
</gene>
<comment type="caution">
    <text evidence="2">The sequence shown here is derived from an EMBL/GenBank/DDBJ whole genome shotgun (WGS) entry which is preliminary data.</text>
</comment>
<evidence type="ECO:0000256" key="1">
    <source>
        <dbReference type="SAM" id="SignalP"/>
    </source>
</evidence>
<organism evidence="2 3">
    <name type="scientific">Candidatus Gottesmanbacteria bacterium RIFCSPHIGHO2_01_FULL_42_12</name>
    <dbReference type="NCBI Taxonomy" id="1798377"/>
    <lineage>
        <taxon>Bacteria</taxon>
        <taxon>Candidatus Gottesmaniibacteriota</taxon>
    </lineage>
</organism>
<proteinExistence type="predicted"/>
<dbReference type="AlphaFoldDB" id="A0A1F5Z4Q7"/>
<protein>
    <submittedName>
        <fullName evidence="2">Uncharacterized protein</fullName>
    </submittedName>
</protein>
<feature type="signal peptide" evidence="1">
    <location>
        <begin position="1"/>
        <end position="25"/>
    </location>
</feature>